<evidence type="ECO:0000256" key="3">
    <source>
        <dbReference type="ARBA" id="ARBA00022475"/>
    </source>
</evidence>
<evidence type="ECO:0000256" key="7">
    <source>
        <dbReference type="RuleBase" id="RU365041"/>
    </source>
</evidence>
<dbReference type="InterPro" id="IPR049177">
    <property type="entry name" value="MgtC_SapB_SrpB_YhiD_N"/>
</dbReference>
<keyword evidence="6 7" id="KW-0472">Membrane</keyword>
<keyword evidence="4 7" id="KW-0812">Transmembrane</keyword>
<comment type="similarity">
    <text evidence="2 7">Belongs to the MgtC/SapB family.</text>
</comment>
<dbReference type="PRINTS" id="PR01837">
    <property type="entry name" value="MGTCSAPBPROT"/>
</dbReference>
<organism evidence="9 10">
    <name type="scientific">Undibacterium cyanobacteriorum</name>
    <dbReference type="NCBI Taxonomy" id="3073561"/>
    <lineage>
        <taxon>Bacteria</taxon>
        <taxon>Pseudomonadati</taxon>
        <taxon>Pseudomonadota</taxon>
        <taxon>Betaproteobacteria</taxon>
        <taxon>Burkholderiales</taxon>
        <taxon>Oxalobacteraceae</taxon>
        <taxon>Undibacterium</taxon>
    </lineage>
</organism>
<keyword evidence="10" id="KW-1185">Reference proteome</keyword>
<sequence>MDTLASYTSHFWSGAELGANSIIFLNLFGALLLGFVVGYERAYHGRAAGMRTYGLVCMASAALVVLAGYPDYWFGGRAIAPVSLDPSRTIQGIVTGIGFLGAGVIMKDGFSISGLTTAASLWASSAIGILVGVGFYAAAILLAFLSAACMIWVSRLEMWLPARQAVSVTMQFRPGFVPSESVVQRLAVERGYEVAASTMVITFKEDCVEWRFVAVALNRKQATAISELANELQKFEGVGSFQLAHARN</sequence>
<comment type="subcellular location">
    <subcellularLocation>
        <location evidence="7">Cell inner membrane</location>
        <topology evidence="7">Multi-pass membrane protein</topology>
    </subcellularLocation>
    <subcellularLocation>
        <location evidence="1">Cell membrane</location>
        <topology evidence="1">Multi-pass membrane protein</topology>
    </subcellularLocation>
</comment>
<evidence type="ECO:0000259" key="8">
    <source>
        <dbReference type="Pfam" id="PF02308"/>
    </source>
</evidence>
<feature type="transmembrane region" description="Helical" evidence="7">
    <location>
        <begin position="127"/>
        <end position="153"/>
    </location>
</feature>
<evidence type="ECO:0000256" key="1">
    <source>
        <dbReference type="ARBA" id="ARBA00004651"/>
    </source>
</evidence>
<dbReference type="PANTHER" id="PTHR33778">
    <property type="entry name" value="PROTEIN MGTC"/>
    <property type="match status" value="1"/>
</dbReference>
<gene>
    <name evidence="9" type="ORF">RF679_03555</name>
</gene>
<dbReference type="EMBL" id="CP133720">
    <property type="protein sequence ID" value="WMW81366.1"/>
    <property type="molecule type" value="Genomic_DNA"/>
</dbReference>
<feature type="domain" description="MgtC/SapB/SrpB/YhiD N-terminal" evidence="8">
    <location>
        <begin position="27"/>
        <end position="157"/>
    </location>
</feature>
<keyword evidence="5 7" id="KW-1133">Transmembrane helix</keyword>
<evidence type="ECO:0000313" key="10">
    <source>
        <dbReference type="Proteomes" id="UP001181355"/>
    </source>
</evidence>
<dbReference type="Pfam" id="PF02308">
    <property type="entry name" value="MgtC"/>
    <property type="match status" value="1"/>
</dbReference>
<feature type="transmembrane region" description="Helical" evidence="7">
    <location>
        <begin position="89"/>
        <end position="106"/>
    </location>
</feature>
<feature type="transmembrane region" description="Helical" evidence="7">
    <location>
        <begin position="20"/>
        <end position="39"/>
    </location>
</feature>
<evidence type="ECO:0000256" key="2">
    <source>
        <dbReference type="ARBA" id="ARBA00009298"/>
    </source>
</evidence>
<dbReference type="PANTHER" id="PTHR33778:SF1">
    <property type="entry name" value="MAGNESIUM TRANSPORTER YHID-RELATED"/>
    <property type="match status" value="1"/>
</dbReference>
<evidence type="ECO:0000256" key="5">
    <source>
        <dbReference type="ARBA" id="ARBA00022989"/>
    </source>
</evidence>
<name>A0ABY9RJF8_9BURK</name>
<dbReference type="InterPro" id="IPR003416">
    <property type="entry name" value="MgtC/SapB/SrpB/YhiD_fam"/>
</dbReference>
<evidence type="ECO:0000256" key="4">
    <source>
        <dbReference type="ARBA" id="ARBA00022692"/>
    </source>
</evidence>
<reference evidence="9" key="1">
    <citation type="submission" date="2023-09" db="EMBL/GenBank/DDBJ databases">
        <title>Undibacterium sp. 20NA77.5 isolated from freshwater.</title>
        <authorList>
            <person name="Le V."/>
            <person name="Ko S.-R."/>
            <person name="Ahn C.-Y."/>
            <person name="Oh H.-M."/>
        </authorList>
    </citation>
    <scope>NUCLEOTIDE SEQUENCE</scope>
    <source>
        <strain evidence="9">20NA77.5</strain>
    </source>
</reference>
<evidence type="ECO:0000313" key="9">
    <source>
        <dbReference type="EMBL" id="WMW81366.1"/>
    </source>
</evidence>
<dbReference type="Proteomes" id="UP001181355">
    <property type="component" value="Chromosome"/>
</dbReference>
<keyword evidence="3" id="KW-1003">Cell membrane</keyword>
<proteinExistence type="inferred from homology"/>
<feature type="transmembrane region" description="Helical" evidence="7">
    <location>
        <begin position="51"/>
        <end position="69"/>
    </location>
</feature>
<evidence type="ECO:0000256" key="6">
    <source>
        <dbReference type="ARBA" id="ARBA00023136"/>
    </source>
</evidence>
<accession>A0ABY9RJF8</accession>
<keyword evidence="7" id="KW-0997">Cell inner membrane</keyword>
<dbReference type="RefSeq" id="WP_309482846.1">
    <property type="nucleotide sequence ID" value="NZ_CP133720.1"/>
</dbReference>
<protein>
    <recommendedName>
        <fullName evidence="7">Protein MgtC</fullName>
    </recommendedName>
</protein>